<keyword evidence="1" id="KW-0732">Signal</keyword>
<comment type="caution">
    <text evidence="2">The sequence shown here is derived from an EMBL/GenBank/DDBJ whole genome shotgun (WGS) entry which is preliminary data.</text>
</comment>
<keyword evidence="3" id="KW-1185">Reference proteome</keyword>
<name>A0AAD7TFG2_9APHY</name>
<dbReference type="Proteomes" id="UP001215151">
    <property type="component" value="Unassembled WGS sequence"/>
</dbReference>
<accession>A0AAD7TFG2</accession>
<dbReference type="EMBL" id="JAPEVG010000816">
    <property type="protein sequence ID" value="KAJ8455148.1"/>
    <property type="molecule type" value="Genomic_DNA"/>
</dbReference>
<evidence type="ECO:0000313" key="2">
    <source>
        <dbReference type="EMBL" id="KAJ8455148.1"/>
    </source>
</evidence>
<feature type="chain" id="PRO_5042211586" evidence="1">
    <location>
        <begin position="27"/>
        <end position="212"/>
    </location>
</feature>
<reference evidence="2" key="1">
    <citation type="submission" date="2022-11" db="EMBL/GenBank/DDBJ databases">
        <title>Genome Sequence of Cubamyces cubensis.</title>
        <authorList>
            <person name="Buettner E."/>
        </authorList>
    </citation>
    <scope>NUCLEOTIDE SEQUENCE</scope>
    <source>
        <strain evidence="2">MPL-01</strain>
    </source>
</reference>
<organism evidence="2 3">
    <name type="scientific">Trametes cubensis</name>
    <dbReference type="NCBI Taxonomy" id="1111947"/>
    <lineage>
        <taxon>Eukaryota</taxon>
        <taxon>Fungi</taxon>
        <taxon>Dikarya</taxon>
        <taxon>Basidiomycota</taxon>
        <taxon>Agaricomycotina</taxon>
        <taxon>Agaricomycetes</taxon>
        <taxon>Polyporales</taxon>
        <taxon>Polyporaceae</taxon>
        <taxon>Trametes</taxon>
    </lineage>
</organism>
<evidence type="ECO:0000256" key="1">
    <source>
        <dbReference type="SAM" id="SignalP"/>
    </source>
</evidence>
<dbReference type="AlphaFoldDB" id="A0AAD7TFG2"/>
<gene>
    <name evidence="2" type="ORF">ONZ51_g12610</name>
</gene>
<sequence>MTRSAAARARATTALVALSLLPPCAAAPFAPPDHSLFALLLPMGQPLNKPKVAHASQVDAEYTISEKDLQFCAALHRFQCDQTMRLYGLAHMHKLGPGAVKGNNVLKRMIDCAWAYKMRDLNGLYRETQWHCSKEFGNEVLQLISEFCPLPAPALTSTSLTTADLDVIPVLLMPLTLQYWVEGDQQVVETADVAVQTDPLEADETDIASEEL</sequence>
<feature type="signal peptide" evidence="1">
    <location>
        <begin position="1"/>
        <end position="26"/>
    </location>
</feature>
<proteinExistence type="predicted"/>
<protein>
    <submittedName>
        <fullName evidence="2">Uncharacterized protein</fullName>
    </submittedName>
</protein>
<evidence type="ECO:0000313" key="3">
    <source>
        <dbReference type="Proteomes" id="UP001215151"/>
    </source>
</evidence>